<evidence type="ECO:0000256" key="1">
    <source>
        <dbReference type="SAM" id="Phobius"/>
    </source>
</evidence>
<evidence type="ECO:0000313" key="3">
    <source>
        <dbReference type="Proteomes" id="UP000178425"/>
    </source>
</evidence>
<reference evidence="2 3" key="1">
    <citation type="journal article" date="2016" name="Nat. Commun.">
        <title>Thousands of microbial genomes shed light on interconnected biogeochemical processes in an aquifer system.</title>
        <authorList>
            <person name="Anantharaman K."/>
            <person name="Brown C.T."/>
            <person name="Hug L.A."/>
            <person name="Sharon I."/>
            <person name="Castelle C.J."/>
            <person name="Probst A.J."/>
            <person name="Thomas B.C."/>
            <person name="Singh A."/>
            <person name="Wilkins M.J."/>
            <person name="Karaoz U."/>
            <person name="Brodie E.L."/>
            <person name="Williams K.H."/>
            <person name="Hubbard S.S."/>
            <person name="Banfield J.F."/>
        </authorList>
    </citation>
    <scope>NUCLEOTIDE SEQUENCE [LARGE SCALE GENOMIC DNA]</scope>
</reference>
<feature type="transmembrane region" description="Helical" evidence="1">
    <location>
        <begin position="23"/>
        <end position="42"/>
    </location>
</feature>
<organism evidence="2 3">
    <name type="scientific">Candidatus Giovannonibacteria bacterium RIFCSPHIGHO2_02_43_13</name>
    <dbReference type="NCBI Taxonomy" id="1798330"/>
    <lineage>
        <taxon>Bacteria</taxon>
        <taxon>Candidatus Giovannoniibacteriota</taxon>
    </lineage>
</organism>
<accession>A0A1F5WUC4</accession>
<gene>
    <name evidence="2" type="ORF">A2W54_02075</name>
</gene>
<evidence type="ECO:0000313" key="2">
    <source>
        <dbReference type="EMBL" id="OGF79246.1"/>
    </source>
</evidence>
<name>A0A1F5WUC4_9BACT</name>
<dbReference type="EMBL" id="MFHI01000008">
    <property type="protein sequence ID" value="OGF79246.1"/>
    <property type="molecule type" value="Genomic_DNA"/>
</dbReference>
<keyword evidence="1" id="KW-0812">Transmembrane</keyword>
<keyword evidence="1" id="KW-1133">Transmembrane helix</keyword>
<proteinExistence type="predicted"/>
<keyword evidence="1" id="KW-0472">Membrane</keyword>
<protein>
    <submittedName>
        <fullName evidence="2">Uncharacterized protein</fullName>
    </submittedName>
</protein>
<dbReference type="Proteomes" id="UP000178425">
    <property type="component" value="Unassembled WGS sequence"/>
</dbReference>
<dbReference type="AlphaFoldDB" id="A0A1F5WUC4"/>
<comment type="caution">
    <text evidence="2">The sequence shown here is derived from an EMBL/GenBank/DDBJ whole genome shotgun (WGS) entry which is preliminary data.</text>
</comment>
<sequence>MENNEIENEIKPIKAESLLKDHLLPFSILLSALILSSVWIYTAELEAGSGKKTVKAEVERRSAFEEKVLPKDGVLLPVKWGDLGVKMQSVGVINGKQFTALYEQRGGLSEEEKNLLNGENNGQIRMTEKNSGTLLNLFWALGLGTKNQILDSGPMKDSRYGGTGNFASTGGWTLSVGNAMEHYSSHPFMVLTKEQQALVEKVSKNIYRPCCNNATYFPDCNHGMAMLGLLELMASQGVGEDEMYKVALAVNSYWFPDNYLTIAKYMASKGVDWSKVDPKAILGKDYSSSSGFAKILQQVPQQSTGDGGGGCGVDAGIPAASSKQQGGCGI</sequence>